<accession>A0A6J4HM25</accession>
<dbReference type="EMBL" id="CADCTQ010000072">
    <property type="protein sequence ID" value="CAA9228013.1"/>
    <property type="molecule type" value="Genomic_DNA"/>
</dbReference>
<proteinExistence type="predicted"/>
<dbReference type="AlphaFoldDB" id="A0A6J4HM25"/>
<sequence length="37" mass="4248">CNARDRETARNILGTFPNPGNIPNEIYCPKRFLMVLL</sequence>
<name>A0A6J4HM25_9SPHI</name>
<evidence type="ECO:0000313" key="1">
    <source>
        <dbReference type="EMBL" id="CAA9228013.1"/>
    </source>
</evidence>
<protein>
    <submittedName>
        <fullName evidence="1">Uncharacterized protein</fullName>
    </submittedName>
</protein>
<organism evidence="1">
    <name type="scientific">uncultured Cytophagales bacterium</name>
    <dbReference type="NCBI Taxonomy" id="158755"/>
    <lineage>
        <taxon>Bacteria</taxon>
        <taxon>Pseudomonadati</taxon>
        <taxon>Bacteroidota</taxon>
        <taxon>Sphingobacteriia</taxon>
        <taxon>Sphingobacteriales</taxon>
        <taxon>environmental samples</taxon>
    </lineage>
</organism>
<feature type="non-terminal residue" evidence="1">
    <location>
        <position position="37"/>
    </location>
</feature>
<reference evidence="1" key="1">
    <citation type="submission" date="2020-02" db="EMBL/GenBank/DDBJ databases">
        <authorList>
            <person name="Meier V. D."/>
        </authorList>
    </citation>
    <scope>NUCLEOTIDE SEQUENCE</scope>
    <source>
        <strain evidence="1">AVDCRST_MAG56</strain>
    </source>
</reference>
<gene>
    <name evidence="1" type="ORF">AVDCRST_MAG56-793</name>
</gene>
<feature type="non-terminal residue" evidence="1">
    <location>
        <position position="1"/>
    </location>
</feature>